<gene>
    <name evidence="2" type="ORF">ACEZDB_35750</name>
</gene>
<dbReference type="RefSeq" id="WP_380559388.1">
    <property type="nucleotide sequence ID" value="NZ_JBHEZY010000024.1"/>
</dbReference>
<organism evidence="2 3">
    <name type="scientific">Streptacidiphilus alkalitolerans</name>
    <dbReference type="NCBI Taxonomy" id="3342712"/>
    <lineage>
        <taxon>Bacteria</taxon>
        <taxon>Bacillati</taxon>
        <taxon>Actinomycetota</taxon>
        <taxon>Actinomycetes</taxon>
        <taxon>Kitasatosporales</taxon>
        <taxon>Streptomycetaceae</taxon>
        <taxon>Streptacidiphilus</taxon>
    </lineage>
</organism>
<name>A0ABV6XCK7_9ACTN</name>
<comment type="caution">
    <text evidence="2">The sequence shown here is derived from an EMBL/GenBank/DDBJ whole genome shotgun (WGS) entry which is preliminary data.</text>
</comment>
<evidence type="ECO:0000313" key="3">
    <source>
        <dbReference type="Proteomes" id="UP001592530"/>
    </source>
</evidence>
<feature type="domain" description="Flavoprotein" evidence="1">
    <location>
        <begin position="27"/>
        <end position="136"/>
    </location>
</feature>
<dbReference type="Proteomes" id="UP001592530">
    <property type="component" value="Unassembled WGS sequence"/>
</dbReference>
<proteinExistence type="predicted"/>
<sequence>MTDDSRVLYLLACAAPPAQHLPTGITLAQQAGWDVCLVLSPSAYSWQTTEQLGELEELTGHPVRYTYKRPEAEDVLPAADAMLVAPATFNSINKWAAGISDTLLLGLVTEAIGLQLPVVALPYLNAAQAAHPALDTSVAFLRAAGVSVLLGSGGFTPHVPKHGDTEHYPWAAAIDALPRRAQPNGIRRVTPLNS</sequence>
<evidence type="ECO:0000259" key="1">
    <source>
        <dbReference type="Pfam" id="PF02441"/>
    </source>
</evidence>
<accession>A0ABV6XCK7</accession>
<dbReference type="InterPro" id="IPR036551">
    <property type="entry name" value="Flavin_trans-like"/>
</dbReference>
<dbReference type="Pfam" id="PF02441">
    <property type="entry name" value="Flavoprotein"/>
    <property type="match status" value="1"/>
</dbReference>
<dbReference type="Gene3D" id="3.40.50.1950">
    <property type="entry name" value="Flavin prenyltransferase-like"/>
    <property type="match status" value="1"/>
</dbReference>
<protein>
    <submittedName>
        <fullName evidence="2">Flavoprotein</fullName>
    </submittedName>
</protein>
<reference evidence="2 3" key="1">
    <citation type="submission" date="2024-09" db="EMBL/GenBank/DDBJ databases">
        <authorList>
            <person name="Lee S.D."/>
        </authorList>
    </citation>
    <scope>NUCLEOTIDE SEQUENCE [LARGE SCALE GENOMIC DNA]</scope>
    <source>
        <strain evidence="2 3">N1-3</strain>
    </source>
</reference>
<evidence type="ECO:0000313" key="2">
    <source>
        <dbReference type="EMBL" id="MFC1436001.1"/>
    </source>
</evidence>
<dbReference type="SUPFAM" id="SSF52507">
    <property type="entry name" value="Homo-oligomeric flavin-containing Cys decarboxylases, HFCD"/>
    <property type="match status" value="1"/>
</dbReference>
<dbReference type="InterPro" id="IPR003382">
    <property type="entry name" value="Flavoprotein"/>
</dbReference>
<dbReference type="EMBL" id="JBHEZY010000024">
    <property type="protein sequence ID" value="MFC1436001.1"/>
    <property type="molecule type" value="Genomic_DNA"/>
</dbReference>